<dbReference type="Proteomes" id="UP001458880">
    <property type="component" value="Unassembled WGS sequence"/>
</dbReference>
<accession>A0AAW1IST4</accession>
<keyword evidence="2" id="KW-1185">Reference proteome</keyword>
<sequence>MCALALLKRILFLKVYLDSHYSSIFVSLVARGHNPEQMFSIFTHYRLYVHTRVTLSRENIRLKYSSQSELEKTTSEFYNDISDGAISETEDNVFENVIIQETNRKAVALKVNEWQDASGIEMKAFLGLLIIAESLKASQEPILEL</sequence>
<dbReference type="AlphaFoldDB" id="A0AAW1IST4"/>
<protein>
    <submittedName>
        <fullName evidence="1">Uncharacterized protein</fullName>
    </submittedName>
</protein>
<reference evidence="1 2" key="1">
    <citation type="journal article" date="2024" name="BMC Genomics">
        <title>De novo assembly and annotation of Popillia japonica's genome with initial clues to its potential as an invasive pest.</title>
        <authorList>
            <person name="Cucini C."/>
            <person name="Boschi S."/>
            <person name="Funari R."/>
            <person name="Cardaioli E."/>
            <person name="Iannotti N."/>
            <person name="Marturano G."/>
            <person name="Paoli F."/>
            <person name="Bruttini M."/>
            <person name="Carapelli A."/>
            <person name="Frati F."/>
            <person name="Nardi F."/>
        </authorList>
    </citation>
    <scope>NUCLEOTIDE SEQUENCE [LARGE SCALE GENOMIC DNA]</scope>
    <source>
        <strain evidence="1">DMR45628</strain>
    </source>
</reference>
<gene>
    <name evidence="1" type="ORF">QE152_g35064</name>
</gene>
<proteinExistence type="predicted"/>
<evidence type="ECO:0000313" key="2">
    <source>
        <dbReference type="Proteomes" id="UP001458880"/>
    </source>
</evidence>
<dbReference type="EMBL" id="JASPKY010000576">
    <property type="protein sequence ID" value="KAK9692585.1"/>
    <property type="molecule type" value="Genomic_DNA"/>
</dbReference>
<name>A0AAW1IST4_POPJA</name>
<evidence type="ECO:0000313" key="1">
    <source>
        <dbReference type="EMBL" id="KAK9692585.1"/>
    </source>
</evidence>
<organism evidence="1 2">
    <name type="scientific">Popillia japonica</name>
    <name type="common">Japanese beetle</name>
    <dbReference type="NCBI Taxonomy" id="7064"/>
    <lineage>
        <taxon>Eukaryota</taxon>
        <taxon>Metazoa</taxon>
        <taxon>Ecdysozoa</taxon>
        <taxon>Arthropoda</taxon>
        <taxon>Hexapoda</taxon>
        <taxon>Insecta</taxon>
        <taxon>Pterygota</taxon>
        <taxon>Neoptera</taxon>
        <taxon>Endopterygota</taxon>
        <taxon>Coleoptera</taxon>
        <taxon>Polyphaga</taxon>
        <taxon>Scarabaeiformia</taxon>
        <taxon>Scarabaeidae</taxon>
        <taxon>Rutelinae</taxon>
        <taxon>Popillia</taxon>
    </lineage>
</organism>
<comment type="caution">
    <text evidence="1">The sequence shown here is derived from an EMBL/GenBank/DDBJ whole genome shotgun (WGS) entry which is preliminary data.</text>
</comment>